<name>A0A7R9M3X8_9ACAR</name>
<accession>A0A7R9M3X8</accession>
<evidence type="ECO:0000256" key="4">
    <source>
        <dbReference type="ARBA" id="ARBA00023216"/>
    </source>
</evidence>
<dbReference type="PRINTS" id="PR00196">
    <property type="entry name" value="ANNEXIN"/>
</dbReference>
<dbReference type="EMBL" id="OC920889">
    <property type="protein sequence ID" value="CAD7652918.1"/>
    <property type="molecule type" value="Genomic_DNA"/>
</dbReference>
<dbReference type="OrthoDB" id="6507427at2759"/>
<dbReference type="FunFam" id="1.10.220.10:FF:000001">
    <property type="entry name" value="Annexin"/>
    <property type="match status" value="1"/>
</dbReference>
<organism evidence="6">
    <name type="scientific">Oppiella nova</name>
    <dbReference type="NCBI Taxonomy" id="334625"/>
    <lineage>
        <taxon>Eukaryota</taxon>
        <taxon>Metazoa</taxon>
        <taxon>Ecdysozoa</taxon>
        <taxon>Arthropoda</taxon>
        <taxon>Chelicerata</taxon>
        <taxon>Arachnida</taxon>
        <taxon>Acari</taxon>
        <taxon>Acariformes</taxon>
        <taxon>Sarcoptiformes</taxon>
        <taxon>Oribatida</taxon>
        <taxon>Brachypylina</taxon>
        <taxon>Oppioidea</taxon>
        <taxon>Oppiidae</taxon>
        <taxon>Oppiella</taxon>
    </lineage>
</organism>
<keyword evidence="5" id="KW-0111">Calcium/phospholipid-binding</keyword>
<evidence type="ECO:0000256" key="2">
    <source>
        <dbReference type="ARBA" id="ARBA00022737"/>
    </source>
</evidence>
<dbReference type="GO" id="GO:0005509">
    <property type="term" value="F:calcium ion binding"/>
    <property type="evidence" value="ECO:0007669"/>
    <property type="project" value="InterPro"/>
</dbReference>
<dbReference type="GO" id="GO:0001786">
    <property type="term" value="F:phosphatidylserine binding"/>
    <property type="evidence" value="ECO:0007669"/>
    <property type="project" value="TreeGrafter"/>
</dbReference>
<sequence length="233" mass="26574">MNAIVARILLNSCNHKYNENLENLICNKFSGDFQRVLRSLVNANRNESNAVDSDLSVKEAKVLSQSGVKMIGTDEDEFLRILCSHSFIQLKDIFKHYDRLTGHSMETAIAKEFSGDLFAIFNAIVLSANSFAHYYAIRLHSCIHGIGTDDESMTRILISRSEIDLEDIKDIYKRKYSRKLTDDIANDTSGDYKKITVQRGALNEWSHQSVAIYRMTRYMANVNKMISITAENM</sequence>
<evidence type="ECO:0000256" key="3">
    <source>
        <dbReference type="ARBA" id="ARBA00022837"/>
    </source>
</evidence>
<comment type="similarity">
    <text evidence="1">Belongs to the annexin family.</text>
</comment>
<dbReference type="SMART" id="SM00335">
    <property type="entry name" value="ANX"/>
    <property type="match status" value="2"/>
</dbReference>
<dbReference type="Gene3D" id="1.10.220.10">
    <property type="entry name" value="Annexin"/>
    <property type="match status" value="2"/>
</dbReference>
<evidence type="ECO:0000256" key="5">
    <source>
        <dbReference type="ARBA" id="ARBA00023302"/>
    </source>
</evidence>
<evidence type="ECO:0008006" key="8">
    <source>
        <dbReference type="Google" id="ProtNLM"/>
    </source>
</evidence>
<dbReference type="PROSITE" id="PS51897">
    <property type="entry name" value="ANNEXIN_2"/>
    <property type="match status" value="2"/>
</dbReference>
<dbReference type="Pfam" id="PF00191">
    <property type="entry name" value="Annexin"/>
    <property type="match status" value="2"/>
</dbReference>
<protein>
    <recommendedName>
        <fullName evidence="8">Annexin</fullName>
    </recommendedName>
</protein>
<proteinExistence type="inferred from homology"/>
<dbReference type="PANTHER" id="PTHR10502:SF233">
    <property type="entry name" value="ANNEXIN B9"/>
    <property type="match status" value="1"/>
</dbReference>
<dbReference type="GO" id="GO:0005634">
    <property type="term" value="C:nucleus"/>
    <property type="evidence" value="ECO:0007669"/>
    <property type="project" value="TreeGrafter"/>
</dbReference>
<dbReference type="Proteomes" id="UP000728032">
    <property type="component" value="Unassembled WGS sequence"/>
</dbReference>
<dbReference type="GO" id="GO:0032509">
    <property type="term" value="P:endosome transport via multivesicular body sorting pathway"/>
    <property type="evidence" value="ECO:0007669"/>
    <property type="project" value="TreeGrafter"/>
</dbReference>
<dbReference type="GO" id="GO:0005886">
    <property type="term" value="C:plasma membrane"/>
    <property type="evidence" value="ECO:0007669"/>
    <property type="project" value="TreeGrafter"/>
</dbReference>
<dbReference type="InterPro" id="IPR001464">
    <property type="entry name" value="Annexin"/>
</dbReference>
<evidence type="ECO:0000313" key="7">
    <source>
        <dbReference type="Proteomes" id="UP000728032"/>
    </source>
</evidence>
<keyword evidence="3" id="KW-0106">Calcium</keyword>
<dbReference type="InterPro" id="IPR037104">
    <property type="entry name" value="Annexin_sf"/>
</dbReference>
<dbReference type="GO" id="GO:0005737">
    <property type="term" value="C:cytoplasm"/>
    <property type="evidence" value="ECO:0007669"/>
    <property type="project" value="TreeGrafter"/>
</dbReference>
<evidence type="ECO:0000256" key="1">
    <source>
        <dbReference type="ARBA" id="ARBA00007831"/>
    </source>
</evidence>
<dbReference type="EMBL" id="CAJPVJ010006064">
    <property type="protein sequence ID" value="CAG2170105.1"/>
    <property type="molecule type" value="Genomic_DNA"/>
</dbReference>
<keyword evidence="2" id="KW-0677">Repeat</keyword>
<dbReference type="FunFam" id="1.10.220.10:FF:000002">
    <property type="entry name" value="Annexin"/>
    <property type="match status" value="1"/>
</dbReference>
<gene>
    <name evidence="6" type="ORF">ONB1V03_LOCUS9576</name>
</gene>
<dbReference type="GO" id="GO:0005544">
    <property type="term" value="F:calcium-dependent phospholipid binding"/>
    <property type="evidence" value="ECO:0007669"/>
    <property type="project" value="UniProtKB-KW"/>
</dbReference>
<dbReference type="PANTHER" id="PTHR10502">
    <property type="entry name" value="ANNEXIN"/>
    <property type="match status" value="1"/>
</dbReference>
<dbReference type="InterPro" id="IPR018502">
    <property type="entry name" value="Annexin_repeat"/>
</dbReference>
<dbReference type="SUPFAM" id="SSF47874">
    <property type="entry name" value="Annexin"/>
    <property type="match status" value="1"/>
</dbReference>
<keyword evidence="7" id="KW-1185">Reference proteome</keyword>
<dbReference type="AlphaFoldDB" id="A0A7R9M3X8"/>
<keyword evidence="4" id="KW-0041">Annexin</keyword>
<dbReference type="GO" id="GO:0012506">
    <property type="term" value="C:vesicle membrane"/>
    <property type="evidence" value="ECO:0007669"/>
    <property type="project" value="TreeGrafter"/>
</dbReference>
<reference evidence="6" key="1">
    <citation type="submission" date="2020-11" db="EMBL/GenBank/DDBJ databases">
        <authorList>
            <person name="Tran Van P."/>
        </authorList>
    </citation>
    <scope>NUCLEOTIDE SEQUENCE</scope>
</reference>
<evidence type="ECO:0000313" key="6">
    <source>
        <dbReference type="EMBL" id="CAD7652918.1"/>
    </source>
</evidence>